<comment type="caution">
    <text evidence="1">The sequence shown here is derived from an EMBL/GenBank/DDBJ whole genome shotgun (WGS) entry which is preliminary data.</text>
</comment>
<organism evidence="1 2">
    <name type="scientific">Camellia lanceoleosa</name>
    <dbReference type="NCBI Taxonomy" id="1840588"/>
    <lineage>
        <taxon>Eukaryota</taxon>
        <taxon>Viridiplantae</taxon>
        <taxon>Streptophyta</taxon>
        <taxon>Embryophyta</taxon>
        <taxon>Tracheophyta</taxon>
        <taxon>Spermatophyta</taxon>
        <taxon>Magnoliopsida</taxon>
        <taxon>eudicotyledons</taxon>
        <taxon>Gunneridae</taxon>
        <taxon>Pentapetalae</taxon>
        <taxon>asterids</taxon>
        <taxon>Ericales</taxon>
        <taxon>Theaceae</taxon>
        <taxon>Camellia</taxon>
    </lineage>
</organism>
<dbReference type="Proteomes" id="UP001060215">
    <property type="component" value="Chromosome 2"/>
</dbReference>
<name>A0ACC0I4X9_9ERIC</name>
<sequence length="142" mass="15727">MTMEWAMSLLMNHPEVLKKARAELTFKWAKNAPSMNRSPSCITFKPSSPRLFDCFAAPLLVPHMASNDCTIEGFDATRYNLVGQCGAIHRDPQVWDDPTSFKSERFEGGEAEGHKLMPFGMGRRSCPGVGLAQRVVGLGLCH</sequence>
<evidence type="ECO:0000313" key="2">
    <source>
        <dbReference type="Proteomes" id="UP001060215"/>
    </source>
</evidence>
<proteinExistence type="predicted"/>
<reference evidence="1 2" key="1">
    <citation type="journal article" date="2022" name="Plant J.">
        <title>Chromosome-level genome of Camellia lanceoleosa provides a valuable resource for understanding genome evolution and self-incompatibility.</title>
        <authorList>
            <person name="Gong W."/>
            <person name="Xiao S."/>
            <person name="Wang L."/>
            <person name="Liao Z."/>
            <person name="Chang Y."/>
            <person name="Mo W."/>
            <person name="Hu G."/>
            <person name="Li W."/>
            <person name="Zhao G."/>
            <person name="Zhu H."/>
            <person name="Hu X."/>
            <person name="Ji K."/>
            <person name="Xiang X."/>
            <person name="Song Q."/>
            <person name="Yuan D."/>
            <person name="Jin S."/>
            <person name="Zhang L."/>
        </authorList>
    </citation>
    <scope>NUCLEOTIDE SEQUENCE [LARGE SCALE GENOMIC DNA]</scope>
    <source>
        <strain evidence="1">SQ_2022a</strain>
    </source>
</reference>
<accession>A0ACC0I4X9</accession>
<evidence type="ECO:0000313" key="1">
    <source>
        <dbReference type="EMBL" id="KAI8020377.1"/>
    </source>
</evidence>
<protein>
    <submittedName>
        <fullName evidence="1">Cytochrome P450 81Q32</fullName>
    </submittedName>
</protein>
<dbReference type="EMBL" id="CM045759">
    <property type="protein sequence ID" value="KAI8020377.1"/>
    <property type="molecule type" value="Genomic_DNA"/>
</dbReference>
<keyword evidence="2" id="KW-1185">Reference proteome</keyword>
<gene>
    <name evidence="1" type="ORF">LOK49_LG04G00894</name>
</gene>